<comment type="caution">
    <text evidence="1">The sequence shown here is derived from an EMBL/GenBank/DDBJ whole genome shotgun (WGS) entry which is preliminary data.</text>
</comment>
<evidence type="ECO:0008006" key="3">
    <source>
        <dbReference type="Google" id="ProtNLM"/>
    </source>
</evidence>
<dbReference type="Proteomes" id="UP001165488">
    <property type="component" value="Unassembled WGS sequence"/>
</dbReference>
<dbReference type="EMBL" id="JAKZGS010000008">
    <property type="protein sequence ID" value="MCH7398565.1"/>
    <property type="molecule type" value="Genomic_DNA"/>
</dbReference>
<evidence type="ECO:0000313" key="1">
    <source>
        <dbReference type="EMBL" id="MCH7398565.1"/>
    </source>
</evidence>
<dbReference type="RefSeq" id="WP_241275076.1">
    <property type="nucleotide sequence ID" value="NZ_JAKZGS010000008.1"/>
</dbReference>
<sequence>MSKFTLLMLLFMFLIFDLAKAQNEKLNMSLAEGVLIVGYVDEGAYLNFTGPNVSYEINQSRLALGMLPSLRFKKDTSTPRNSFVTPNLGVGLTYSYKNLAMQIPFYYNSKTSTQNGKWNIGFGIGLKLDK</sequence>
<gene>
    <name evidence="1" type="ORF">MM236_11215</name>
</gene>
<name>A0ABS9UQ60_9BACT</name>
<evidence type="ECO:0000313" key="2">
    <source>
        <dbReference type="Proteomes" id="UP001165488"/>
    </source>
</evidence>
<organism evidence="1 2">
    <name type="scientific">Belliella calami</name>
    <dbReference type="NCBI Taxonomy" id="2923436"/>
    <lineage>
        <taxon>Bacteria</taxon>
        <taxon>Pseudomonadati</taxon>
        <taxon>Bacteroidota</taxon>
        <taxon>Cytophagia</taxon>
        <taxon>Cytophagales</taxon>
        <taxon>Cyclobacteriaceae</taxon>
        <taxon>Belliella</taxon>
    </lineage>
</organism>
<reference evidence="1" key="1">
    <citation type="submission" date="2022-03" db="EMBL/GenBank/DDBJ databases">
        <title>De novo assembled genomes of Belliella spp. (Cyclobacteriaceae) strains.</title>
        <authorList>
            <person name="Szabo A."/>
            <person name="Korponai K."/>
            <person name="Felfoldi T."/>
        </authorList>
    </citation>
    <scope>NUCLEOTIDE SEQUENCE</scope>
    <source>
        <strain evidence="1">DSM 107340</strain>
    </source>
</reference>
<keyword evidence="2" id="KW-1185">Reference proteome</keyword>
<protein>
    <recommendedName>
        <fullName evidence="3">Outer membrane protein beta-barrel domain-containing protein</fullName>
    </recommendedName>
</protein>
<accession>A0ABS9UQ60</accession>
<proteinExistence type="predicted"/>